<proteinExistence type="predicted"/>
<accession>A0ACC3SVH0</accession>
<keyword evidence="2" id="KW-1185">Reference proteome</keyword>
<sequence>MHFKNGFVASLGVALIIANACLCVAAEPKLCLVKLSGILGVLLPTTTDYWMLLEDNVLLPVETPFYDTNVVGISQFVNVTVQSQLSSESALLYVYNNDARLGANIAFVKYNDRGYHFTTNEQYLGPISIGLNDLLLTVSSAFCMDYSYDWSYSPSNKVISPSGETLISL</sequence>
<comment type="caution">
    <text evidence="1">The sequence shown here is derived from an EMBL/GenBank/DDBJ whole genome shotgun (WGS) entry which is preliminary data.</text>
</comment>
<dbReference type="Proteomes" id="UP001433508">
    <property type="component" value="Unassembled WGS sequence"/>
</dbReference>
<evidence type="ECO:0000313" key="1">
    <source>
        <dbReference type="EMBL" id="KAK9235562.1"/>
    </source>
</evidence>
<gene>
    <name evidence="1" type="ORF">V1525DRAFT_258637</name>
</gene>
<evidence type="ECO:0000313" key="2">
    <source>
        <dbReference type="Proteomes" id="UP001433508"/>
    </source>
</evidence>
<organism evidence="1 2">
    <name type="scientific">Lipomyces kononenkoae</name>
    <name type="common">Yeast</name>
    <dbReference type="NCBI Taxonomy" id="34357"/>
    <lineage>
        <taxon>Eukaryota</taxon>
        <taxon>Fungi</taxon>
        <taxon>Dikarya</taxon>
        <taxon>Ascomycota</taxon>
        <taxon>Saccharomycotina</taxon>
        <taxon>Lipomycetes</taxon>
        <taxon>Lipomycetales</taxon>
        <taxon>Lipomycetaceae</taxon>
        <taxon>Lipomyces</taxon>
    </lineage>
</organism>
<protein>
    <submittedName>
        <fullName evidence="1">Uncharacterized protein</fullName>
    </submittedName>
</protein>
<name>A0ACC3SVH0_LIPKO</name>
<dbReference type="EMBL" id="MU971411">
    <property type="protein sequence ID" value="KAK9235562.1"/>
    <property type="molecule type" value="Genomic_DNA"/>
</dbReference>
<reference evidence="2" key="1">
    <citation type="journal article" date="2024" name="Front. Bioeng. Biotechnol.">
        <title>Genome-scale model development and genomic sequencing of the oleaginous clade Lipomyces.</title>
        <authorList>
            <person name="Czajka J.J."/>
            <person name="Han Y."/>
            <person name="Kim J."/>
            <person name="Mondo S.J."/>
            <person name="Hofstad B.A."/>
            <person name="Robles A."/>
            <person name="Haridas S."/>
            <person name="Riley R."/>
            <person name="LaButti K."/>
            <person name="Pangilinan J."/>
            <person name="Andreopoulos W."/>
            <person name="Lipzen A."/>
            <person name="Yan J."/>
            <person name="Wang M."/>
            <person name="Ng V."/>
            <person name="Grigoriev I.V."/>
            <person name="Spatafora J.W."/>
            <person name="Magnuson J.K."/>
            <person name="Baker S.E."/>
            <person name="Pomraning K.R."/>
        </authorList>
    </citation>
    <scope>NUCLEOTIDE SEQUENCE [LARGE SCALE GENOMIC DNA]</scope>
    <source>
        <strain evidence="2">CBS 7786</strain>
    </source>
</reference>